<protein>
    <submittedName>
        <fullName evidence="5">Choloylglycine hydrolase</fullName>
    </submittedName>
</protein>
<reference evidence="5 6" key="1">
    <citation type="submission" date="2019-07" db="EMBL/GenBank/DDBJ databases">
        <title>Whole genome shotgun sequence of Vibrio superstes NBRC 103154.</title>
        <authorList>
            <person name="Hosoyama A."/>
            <person name="Uohara A."/>
            <person name="Ohji S."/>
            <person name="Ichikawa N."/>
        </authorList>
    </citation>
    <scope>NUCLEOTIDE SEQUENCE [LARGE SCALE GENOMIC DNA]</scope>
    <source>
        <strain evidence="5 6">NBRC 103154</strain>
    </source>
</reference>
<name>A0A511QZ73_9VIBR</name>
<proteinExistence type="inferred from homology"/>
<dbReference type="InterPro" id="IPR029132">
    <property type="entry name" value="CBAH/NAAA_C"/>
</dbReference>
<gene>
    <name evidence="5" type="ORF">VSU01S_40770</name>
</gene>
<feature type="chain" id="PRO_5021913745" evidence="3">
    <location>
        <begin position="25"/>
        <end position="343"/>
    </location>
</feature>
<dbReference type="InterPro" id="IPR052193">
    <property type="entry name" value="Peptidase_C59"/>
</dbReference>
<evidence type="ECO:0000256" key="3">
    <source>
        <dbReference type="SAM" id="SignalP"/>
    </source>
</evidence>
<organism evidence="5 6">
    <name type="scientific">Vibrio superstes NBRC 103154</name>
    <dbReference type="NCBI Taxonomy" id="1219062"/>
    <lineage>
        <taxon>Bacteria</taxon>
        <taxon>Pseudomonadati</taxon>
        <taxon>Pseudomonadota</taxon>
        <taxon>Gammaproteobacteria</taxon>
        <taxon>Vibrionales</taxon>
        <taxon>Vibrionaceae</taxon>
        <taxon>Vibrio</taxon>
    </lineage>
</organism>
<dbReference type="RefSeq" id="WP_119009197.1">
    <property type="nucleotide sequence ID" value="NZ_BJXK01000039.1"/>
</dbReference>
<evidence type="ECO:0000313" key="5">
    <source>
        <dbReference type="EMBL" id="GEM81832.1"/>
    </source>
</evidence>
<dbReference type="EMBL" id="BJXK01000039">
    <property type="protein sequence ID" value="GEM81832.1"/>
    <property type="molecule type" value="Genomic_DNA"/>
</dbReference>
<dbReference type="SUPFAM" id="SSF56235">
    <property type="entry name" value="N-terminal nucleophile aminohydrolases (Ntn hydrolases)"/>
    <property type="match status" value="1"/>
</dbReference>
<evidence type="ECO:0000259" key="4">
    <source>
        <dbReference type="Pfam" id="PF02275"/>
    </source>
</evidence>
<dbReference type="AlphaFoldDB" id="A0A511QZ73"/>
<keyword evidence="2 5" id="KW-0378">Hydrolase</keyword>
<dbReference type="GO" id="GO:0016787">
    <property type="term" value="F:hydrolase activity"/>
    <property type="evidence" value="ECO:0007669"/>
    <property type="project" value="UniProtKB-KW"/>
</dbReference>
<dbReference type="PANTHER" id="PTHR35527:SF2">
    <property type="entry name" value="HYDROLASE"/>
    <property type="match status" value="1"/>
</dbReference>
<keyword evidence="6" id="KW-1185">Reference proteome</keyword>
<feature type="domain" description="Choloylglycine hydrolase/NAAA C-terminal" evidence="4">
    <location>
        <begin position="25"/>
        <end position="320"/>
    </location>
</feature>
<sequence>MKNTFKTLAIAAAVSAGLAGTANACSTFFFDTPQDNRIVGRSMESPIKLEERVFMAPRNYEGFGGVTGSIGYVGIMHGDTDWVSSGLNEQGLNVETLGLGGGGNHSKYAEIGEGDYNQQNISVYILANAKSVDEAIELLKKVKVENSDLPVAHGIDVGLHLAITDTEKAIVVEWTDGSGYPEIHENKLGVMTNEPAYPLQMEEAALHLGGVADYEASDVKWSDLGFPAFERTPFGRTKHIVSMNYTNDFARVKNDFDAVNHAWTMLNTMDIPQGSLYWKWLDAKPQMVGYFNVVDLKNTDYYLRTFDNMDIQKIDLNKIDFANVKFTHRDIYKSKTEYSDIQW</sequence>
<comment type="similarity">
    <text evidence="1">Belongs to the peptidase C59 family.</text>
</comment>
<dbReference type="PANTHER" id="PTHR35527">
    <property type="entry name" value="CHOLOYLGLYCINE HYDROLASE"/>
    <property type="match status" value="1"/>
</dbReference>
<dbReference type="Gene3D" id="3.60.60.10">
    <property type="entry name" value="Penicillin V Acylase, Chain A"/>
    <property type="match status" value="1"/>
</dbReference>
<evidence type="ECO:0000256" key="2">
    <source>
        <dbReference type="ARBA" id="ARBA00022801"/>
    </source>
</evidence>
<feature type="signal peptide" evidence="3">
    <location>
        <begin position="1"/>
        <end position="24"/>
    </location>
</feature>
<dbReference type="Pfam" id="PF02275">
    <property type="entry name" value="CBAH"/>
    <property type="match status" value="1"/>
</dbReference>
<evidence type="ECO:0000313" key="6">
    <source>
        <dbReference type="Proteomes" id="UP000321113"/>
    </source>
</evidence>
<dbReference type="InterPro" id="IPR029055">
    <property type="entry name" value="Ntn_hydrolases_N"/>
</dbReference>
<comment type="caution">
    <text evidence="5">The sequence shown here is derived from an EMBL/GenBank/DDBJ whole genome shotgun (WGS) entry which is preliminary data.</text>
</comment>
<keyword evidence="3" id="KW-0732">Signal</keyword>
<evidence type="ECO:0000256" key="1">
    <source>
        <dbReference type="ARBA" id="ARBA00006625"/>
    </source>
</evidence>
<accession>A0A511QZ73</accession>
<dbReference type="Proteomes" id="UP000321113">
    <property type="component" value="Unassembled WGS sequence"/>
</dbReference>
<dbReference type="OrthoDB" id="9794717at2"/>